<dbReference type="FunFam" id="3.40.50.300:FF:001091">
    <property type="entry name" value="Probable disease resistance protein At1g61300"/>
    <property type="match status" value="1"/>
</dbReference>
<dbReference type="Gramene" id="ESW14488">
    <property type="protein sequence ID" value="ESW14488"/>
    <property type="gene ID" value="PHAVU_008G285300g"/>
</dbReference>
<evidence type="ECO:0000313" key="11">
    <source>
        <dbReference type="EMBL" id="ESW14488.1"/>
    </source>
</evidence>
<feature type="region of interest" description="Disordered" evidence="8">
    <location>
        <begin position="1252"/>
        <end position="1279"/>
    </location>
</feature>
<keyword evidence="5" id="KW-0611">Plant defense</keyword>
<evidence type="ECO:0000313" key="12">
    <source>
        <dbReference type="Proteomes" id="UP000000226"/>
    </source>
</evidence>
<evidence type="ECO:0000256" key="8">
    <source>
        <dbReference type="SAM" id="MobiDB-lite"/>
    </source>
</evidence>
<dbReference type="InterPro" id="IPR057135">
    <property type="entry name" value="At4g27190-like_LRR"/>
</dbReference>
<evidence type="ECO:0000256" key="3">
    <source>
        <dbReference type="ARBA" id="ARBA00022737"/>
    </source>
</evidence>
<feature type="domain" description="Disease resistance protein At4g27190-like leucine-rich repeats" evidence="10">
    <location>
        <begin position="832"/>
        <end position="965"/>
    </location>
</feature>
<dbReference type="SUPFAM" id="SSF52540">
    <property type="entry name" value="P-loop containing nucleoside triphosphate hydrolases"/>
    <property type="match status" value="1"/>
</dbReference>
<dbReference type="InterPro" id="IPR002182">
    <property type="entry name" value="NB-ARC"/>
</dbReference>
<dbReference type="PANTHER" id="PTHR33463:SF105">
    <property type="entry name" value="AND NB-ARC DOMAIN DISEASE RESISTANCE PROTEIN, PUTATIVE-RELATED"/>
    <property type="match status" value="1"/>
</dbReference>
<sequence>MDTIFDILADILKGLVCETVNQLHYSFCFNGFVKELEKEKDKFIETRKSVEDRVTHARKQTLKTAEVMDKWVENAKIDAEEVNRLLKEAKTKKSCCLGYCPNWSWRYRLGKKLANKKKDLQNIIQEGKQYIQHERTTSIPSNTLDILTEKCMNFDSRKIAFDQLVEALKDNGVAMIGLYGMGGCGKTTLAMEIKKMAKDEHLFDKIIFVPVSSIVEVPRIQEKIGSSLEYKFLENEEMERAQRLCIRLIQEKNILMILDDVWEKLDFGRIGIPSSKHHKGCKILITTRSEEVCTSMDCQRNIYLPILTNEEAWNLFQKKAVIYENTPETIKHLAKSISDECKGLPVAIATVASSLKGKKDVIWSVALNRLRSSKPINIGKGLQDPYKCLQLSYDNLDSEEAKSLFLLCSLFPEDYEIPVECLIRYAIGLGVVGEVNSYENARSEVMAAKIKLVSCCLILDADYESVKMHDLVRDVAHWIAKNDNNIITCETEKDVTLEQSPIRYLWCVKFPDDMDCSNLEFLCIKAKLEVSDEIFERMGKLRVLIITNPNRDYALRLSTRSFKTLRNLRCLVLQYWKLSDISFVRDMKKLQSLSLHGCSWPSFIDLQTDVAFRQLKNLKLLEFNECDIEVKNLEEIKSIPLLEELYIIQTKSKYNDRKFIECFNLFSFVQTLQRYGILLGQQFPHISISSEFISCQRTLVLHNFNISNEVIKGLAKEAKDLFIENIEGDVKNMMPDIFEIEGGMNELNDLRIMNSEEIEYLVDTSNDLNKVRNLFSKLHTLFIMEMKYLRALWHGCVPGSGSFEKLKKLCLRNCPELTYVIVPGDYAVGCSLPSKIFQNLQEVLIDDCGKLNHVFSVSTIGDLSQLKMLYINKCDMLEQIIGDVIHEKEERDEISEEDKHQHFESNHFKTTSIPSPTSVNRNAGSFTLFNLVILRIYSCSMLGSLFETSVAKTLTSLKYLRIDDCHGLKHIITQARVKRNQKENKVEDGHDFQSDLSMFLNLEESFVGGMVKLNETRNEESSNSKDNTCHQPQKSTQTELPSLQKLILDYLPNYIIPYSYYVRCPSLETLSLSISSSDSLHLFESVEYLSEQPQGLNFLIMRNIGVINLKGFDNEKYLFDLSIASLLMLQNLRIEDCPKLLHIIDIGDEYESKNLDAIFPNLRTLSVYNCDQLKYMIGQCHLDNKNDKEIHLHFPTLEELYLDKLPNIISICATNSLSKAWPSLKRFYIDGCSQLDNSSTTRKLKRYMSENTSPLQMNQEDPPTSENKPCSSPVNDNTESMLGSTAEILHEHKKIETKALVSESEKLNKIDKTSEKISDIQAIEQNLPIISSSNMIELVHKESNNETGLPHQHAHEEIMNIEEIGRQKIEEGSPLEGVVTKTLSSGVDNISLDRGVTIHKSSGAYILPQDSQLVKQDDKMNEDEAGITPYKNIKIQDEGNLLDKTKGIKIVFDNGVEVTPVNRIKLEEYKQFVDLDDSQISLLVEAITAYPHLWNACEKFSDRFQAWMLKTLANMLLFLRTESVDSVNPEREKEFHKLCDEVVQLGFERSWVDEMRQRVVTRNKLDHANTQICEVLKTLDHLIRQLDNIKKELRSLNDFADAHTKYFDFL</sequence>
<accession>V7BC86</accession>
<evidence type="ECO:0000256" key="6">
    <source>
        <dbReference type="ARBA" id="ARBA00022840"/>
    </source>
</evidence>
<feature type="domain" description="NB-ARC" evidence="9">
    <location>
        <begin position="161"/>
        <end position="321"/>
    </location>
</feature>
<dbReference type="eggNOG" id="KOG4658">
    <property type="taxonomic scope" value="Eukaryota"/>
</dbReference>
<proteinExistence type="inferred from homology"/>
<dbReference type="InterPro" id="IPR036388">
    <property type="entry name" value="WH-like_DNA-bd_sf"/>
</dbReference>
<protein>
    <submittedName>
        <fullName evidence="11">Uncharacterized protein</fullName>
    </submittedName>
</protein>
<dbReference type="Pfam" id="PF23247">
    <property type="entry name" value="LRR_RPS2"/>
    <property type="match status" value="2"/>
</dbReference>
<dbReference type="Gene3D" id="3.40.50.300">
    <property type="entry name" value="P-loop containing nucleotide triphosphate hydrolases"/>
    <property type="match status" value="1"/>
</dbReference>
<feature type="domain" description="Disease resistance protein At4g27190-like leucine-rich repeats" evidence="10">
    <location>
        <begin position="1125"/>
        <end position="1237"/>
    </location>
</feature>
<evidence type="ECO:0000259" key="9">
    <source>
        <dbReference type="Pfam" id="PF00931"/>
    </source>
</evidence>
<evidence type="ECO:0000259" key="10">
    <source>
        <dbReference type="Pfam" id="PF23247"/>
    </source>
</evidence>
<evidence type="ECO:0000256" key="4">
    <source>
        <dbReference type="ARBA" id="ARBA00022741"/>
    </source>
</evidence>
<dbReference type="Gene3D" id="1.10.10.10">
    <property type="entry name" value="Winged helix-like DNA-binding domain superfamily/Winged helix DNA-binding domain"/>
    <property type="match status" value="1"/>
</dbReference>
<dbReference type="InterPro" id="IPR042197">
    <property type="entry name" value="Apaf_helical"/>
</dbReference>
<reference evidence="12" key="1">
    <citation type="journal article" date="2014" name="Nat. Genet.">
        <title>A reference genome for common bean and genome-wide analysis of dual domestications.</title>
        <authorList>
            <person name="Schmutz J."/>
            <person name="McClean P.E."/>
            <person name="Mamidi S."/>
            <person name="Wu G.A."/>
            <person name="Cannon S.B."/>
            <person name="Grimwood J."/>
            <person name="Jenkins J."/>
            <person name="Shu S."/>
            <person name="Song Q."/>
            <person name="Chavarro C."/>
            <person name="Torres-Torres M."/>
            <person name="Geffroy V."/>
            <person name="Moghaddam S.M."/>
            <person name="Gao D."/>
            <person name="Abernathy B."/>
            <person name="Barry K."/>
            <person name="Blair M."/>
            <person name="Brick M.A."/>
            <person name="Chovatia M."/>
            <person name="Gepts P."/>
            <person name="Goodstein D.M."/>
            <person name="Gonzales M."/>
            <person name="Hellsten U."/>
            <person name="Hyten D.L."/>
            <person name="Jia G."/>
            <person name="Kelly J.D."/>
            <person name="Kudrna D."/>
            <person name="Lee R."/>
            <person name="Richard M.M."/>
            <person name="Miklas P.N."/>
            <person name="Osorno J.M."/>
            <person name="Rodrigues J."/>
            <person name="Thareau V."/>
            <person name="Urrea C.A."/>
            <person name="Wang M."/>
            <person name="Yu Y."/>
            <person name="Zhang M."/>
            <person name="Wing R.A."/>
            <person name="Cregan P.B."/>
            <person name="Rokhsar D.S."/>
            <person name="Jackson S.A."/>
        </authorList>
    </citation>
    <scope>NUCLEOTIDE SEQUENCE [LARGE SCALE GENOMIC DNA]</scope>
    <source>
        <strain evidence="12">cv. G19833</strain>
    </source>
</reference>
<keyword evidence="7" id="KW-0175">Coiled coil</keyword>
<keyword evidence="2" id="KW-0433">Leucine-rich repeat</keyword>
<keyword evidence="6" id="KW-0067">ATP-binding</keyword>
<evidence type="ECO:0000256" key="1">
    <source>
        <dbReference type="ARBA" id="ARBA00008894"/>
    </source>
</evidence>
<evidence type="ECO:0000256" key="2">
    <source>
        <dbReference type="ARBA" id="ARBA00022614"/>
    </source>
</evidence>
<feature type="compositionally biased region" description="Polar residues" evidence="8">
    <location>
        <begin position="1024"/>
        <end position="1037"/>
    </location>
</feature>
<evidence type="ECO:0000256" key="5">
    <source>
        <dbReference type="ARBA" id="ARBA00022821"/>
    </source>
</evidence>
<dbReference type="GO" id="GO:0005524">
    <property type="term" value="F:ATP binding"/>
    <property type="evidence" value="ECO:0007669"/>
    <property type="project" value="UniProtKB-KW"/>
</dbReference>
<dbReference type="OrthoDB" id="1421479at2759"/>
<dbReference type="Pfam" id="PF00931">
    <property type="entry name" value="NB-ARC"/>
    <property type="match status" value="1"/>
</dbReference>
<dbReference type="InterPro" id="IPR050905">
    <property type="entry name" value="Plant_NBS-LRR"/>
</dbReference>
<dbReference type="GO" id="GO:0043531">
    <property type="term" value="F:ADP binding"/>
    <property type="evidence" value="ECO:0007669"/>
    <property type="project" value="InterPro"/>
</dbReference>
<dbReference type="PANTHER" id="PTHR33463">
    <property type="entry name" value="NB-ARC DOMAIN-CONTAINING PROTEIN-RELATED"/>
    <property type="match status" value="1"/>
</dbReference>
<organism evidence="11 12">
    <name type="scientific">Phaseolus vulgaris</name>
    <name type="common">Kidney bean</name>
    <name type="synonym">French bean</name>
    <dbReference type="NCBI Taxonomy" id="3885"/>
    <lineage>
        <taxon>Eukaryota</taxon>
        <taxon>Viridiplantae</taxon>
        <taxon>Streptophyta</taxon>
        <taxon>Embryophyta</taxon>
        <taxon>Tracheophyta</taxon>
        <taxon>Spermatophyta</taxon>
        <taxon>Magnoliopsida</taxon>
        <taxon>eudicotyledons</taxon>
        <taxon>Gunneridae</taxon>
        <taxon>Pentapetalae</taxon>
        <taxon>rosids</taxon>
        <taxon>fabids</taxon>
        <taxon>Fabales</taxon>
        <taxon>Fabaceae</taxon>
        <taxon>Papilionoideae</taxon>
        <taxon>50 kb inversion clade</taxon>
        <taxon>NPAAA clade</taxon>
        <taxon>indigoferoid/millettioid clade</taxon>
        <taxon>Phaseoleae</taxon>
        <taxon>Phaseolus</taxon>
    </lineage>
</organism>
<name>V7BC86_PHAVU</name>
<keyword evidence="12" id="KW-1185">Reference proteome</keyword>
<dbReference type="Proteomes" id="UP000000226">
    <property type="component" value="Chromosome 8"/>
</dbReference>
<dbReference type="InterPro" id="IPR027417">
    <property type="entry name" value="P-loop_NTPase"/>
</dbReference>
<dbReference type="PRINTS" id="PR00364">
    <property type="entry name" value="DISEASERSIST"/>
</dbReference>
<dbReference type="EMBL" id="CM002295">
    <property type="protein sequence ID" value="ESW14488.1"/>
    <property type="molecule type" value="Genomic_DNA"/>
</dbReference>
<dbReference type="InterPro" id="IPR032675">
    <property type="entry name" value="LRR_dom_sf"/>
</dbReference>
<keyword evidence="4" id="KW-0547">Nucleotide-binding</keyword>
<gene>
    <name evidence="11" type="ORF">PHAVU_008G285300g</name>
</gene>
<keyword evidence="3" id="KW-0677">Repeat</keyword>
<evidence type="ECO:0000256" key="7">
    <source>
        <dbReference type="SAM" id="Coils"/>
    </source>
</evidence>
<dbReference type="STRING" id="3885.V7BC86"/>
<dbReference type="Gene3D" id="3.80.10.10">
    <property type="entry name" value="Ribonuclease Inhibitor"/>
    <property type="match status" value="3"/>
</dbReference>
<dbReference type="SUPFAM" id="SSF52058">
    <property type="entry name" value="L domain-like"/>
    <property type="match status" value="2"/>
</dbReference>
<feature type="region of interest" description="Disordered" evidence="8">
    <location>
        <begin position="1016"/>
        <end position="1037"/>
    </location>
</feature>
<dbReference type="GO" id="GO:0006952">
    <property type="term" value="P:defense response"/>
    <property type="evidence" value="ECO:0007669"/>
    <property type="project" value="UniProtKB-KW"/>
</dbReference>
<comment type="similarity">
    <text evidence="1">Belongs to the disease resistance NB-LRR family.</text>
</comment>
<feature type="coiled-coil region" evidence="7">
    <location>
        <begin position="33"/>
        <end position="92"/>
    </location>
</feature>
<dbReference type="Gene3D" id="1.10.8.430">
    <property type="entry name" value="Helical domain of apoptotic protease-activating factors"/>
    <property type="match status" value="1"/>
</dbReference>